<sequence length="148" mass="15970">MRRREFLAVAATMALTPATGFAAVPSVILHKDPTCSCCSSWGDAFSTVGFSVRTVEEPDMDQVKRRLNVPPSVRACHTAEVEGYFLEGHVPIDAVRRLLDERPPLAGLAVAGMPMGSLGMGGSPEPYDVIAIPRDGGEMYVYQSFKPD</sequence>
<dbReference type="InterPro" id="IPR007332">
    <property type="entry name" value="DUF411"/>
</dbReference>
<dbReference type="RefSeq" id="WP_136600399.1">
    <property type="nucleotide sequence ID" value="NZ_STGV01000010.1"/>
</dbReference>
<dbReference type="OrthoDB" id="14727at2"/>
<dbReference type="EMBL" id="STGV01000010">
    <property type="protein sequence ID" value="THV19812.1"/>
    <property type="molecule type" value="Genomic_DNA"/>
</dbReference>
<reference evidence="2 3" key="1">
    <citation type="submission" date="2019-04" db="EMBL/GenBank/DDBJ databases">
        <title>Genome sequence of strain shin9-1.</title>
        <authorList>
            <person name="Gao J."/>
            <person name="Sun J."/>
        </authorList>
    </citation>
    <scope>NUCLEOTIDE SEQUENCE [LARGE SCALE GENOMIC DNA]</scope>
    <source>
        <strain evidence="3">shin9-1</strain>
    </source>
</reference>
<keyword evidence="3" id="KW-1185">Reference proteome</keyword>
<dbReference type="Proteomes" id="UP000308828">
    <property type="component" value="Unassembled WGS sequence"/>
</dbReference>
<comment type="caution">
    <text evidence="2">The sequence shown here is derived from an EMBL/GenBank/DDBJ whole genome shotgun (WGS) entry which is preliminary data.</text>
</comment>
<dbReference type="AlphaFoldDB" id="A0A4S8NUL2"/>
<dbReference type="Pfam" id="PF04214">
    <property type="entry name" value="DUF411"/>
    <property type="match status" value="1"/>
</dbReference>
<accession>A0A4S8NUL2</accession>
<name>A0A4S8NUL2_9HYPH</name>
<evidence type="ECO:0000313" key="2">
    <source>
        <dbReference type="EMBL" id="THV19812.1"/>
    </source>
</evidence>
<feature type="signal peptide" evidence="1">
    <location>
        <begin position="1"/>
        <end position="22"/>
    </location>
</feature>
<evidence type="ECO:0000313" key="3">
    <source>
        <dbReference type="Proteomes" id="UP000308828"/>
    </source>
</evidence>
<gene>
    <name evidence="2" type="ORF">FAA97_20280</name>
</gene>
<keyword evidence="1" id="KW-0732">Signal</keyword>
<feature type="chain" id="PRO_5020814774" evidence="1">
    <location>
        <begin position="23"/>
        <end position="148"/>
    </location>
</feature>
<evidence type="ECO:0000256" key="1">
    <source>
        <dbReference type="SAM" id="SignalP"/>
    </source>
</evidence>
<protein>
    <submittedName>
        <fullName evidence="2">DUF411 domain-containing protein</fullName>
    </submittedName>
</protein>
<organism evidence="2 3">
    <name type="scientific">Peteryoungia ipomoeae</name>
    <dbReference type="NCBI Taxonomy" id="1210932"/>
    <lineage>
        <taxon>Bacteria</taxon>
        <taxon>Pseudomonadati</taxon>
        <taxon>Pseudomonadota</taxon>
        <taxon>Alphaproteobacteria</taxon>
        <taxon>Hyphomicrobiales</taxon>
        <taxon>Rhizobiaceae</taxon>
        <taxon>Peteryoungia</taxon>
    </lineage>
</organism>
<proteinExistence type="predicted"/>